<dbReference type="PANTHER" id="PTHR28637">
    <property type="entry name" value="DNA REPLICATION FACTOR CDT1"/>
    <property type="match status" value="1"/>
</dbReference>
<evidence type="ECO:0000259" key="2">
    <source>
        <dbReference type="SMART" id="SM01075"/>
    </source>
</evidence>
<evidence type="ECO:0000313" key="4">
    <source>
        <dbReference type="Proteomes" id="UP001311799"/>
    </source>
</evidence>
<dbReference type="InterPro" id="IPR036390">
    <property type="entry name" value="WH_DNA-bd_sf"/>
</dbReference>
<dbReference type="Proteomes" id="UP001311799">
    <property type="component" value="Unassembled WGS sequence"/>
</dbReference>
<protein>
    <recommendedName>
        <fullName evidence="2">CDT1 Geminin-binding domain-containing protein</fullName>
    </recommendedName>
</protein>
<evidence type="ECO:0000313" key="3">
    <source>
        <dbReference type="EMBL" id="KAK6589783.1"/>
    </source>
</evidence>
<organism evidence="3 4">
    <name type="scientific">Cryptosporidium xiaoi</name>
    <dbReference type="NCBI Taxonomy" id="659607"/>
    <lineage>
        <taxon>Eukaryota</taxon>
        <taxon>Sar</taxon>
        <taxon>Alveolata</taxon>
        <taxon>Apicomplexa</taxon>
        <taxon>Conoidasida</taxon>
        <taxon>Coccidia</taxon>
        <taxon>Eucoccidiorida</taxon>
        <taxon>Eimeriorina</taxon>
        <taxon>Cryptosporidiidae</taxon>
        <taxon>Cryptosporidium</taxon>
    </lineage>
</organism>
<dbReference type="GO" id="GO:0030174">
    <property type="term" value="P:regulation of DNA-templated DNA replication initiation"/>
    <property type="evidence" value="ECO:0007669"/>
    <property type="project" value="InterPro"/>
</dbReference>
<reference evidence="3 4" key="1">
    <citation type="submission" date="2023-10" db="EMBL/GenBank/DDBJ databases">
        <title>Comparative genomics analysis reveals potential genetic determinants of host preference in Cryptosporidium xiaoi.</title>
        <authorList>
            <person name="Xiao L."/>
            <person name="Li J."/>
        </authorList>
    </citation>
    <scope>NUCLEOTIDE SEQUENCE [LARGE SCALE GENOMIC DNA]</scope>
    <source>
        <strain evidence="3 4">52996</strain>
    </source>
</reference>
<keyword evidence="4" id="KW-1185">Reference proteome</keyword>
<dbReference type="Pfam" id="PF08839">
    <property type="entry name" value="CDT1"/>
    <property type="match status" value="1"/>
</dbReference>
<accession>A0AAV9XZ71</accession>
<name>A0AAV9XZ71_9CRYT</name>
<dbReference type="SUPFAM" id="SSF46785">
    <property type="entry name" value="Winged helix' DNA-binding domain"/>
    <property type="match status" value="1"/>
</dbReference>
<sequence>MARRAKNSVNLPFQVDDSEQTRLDLDHGIKSTISLRNVSKSNDLKTNFDGVKTRSMYKQVNKNEKHNEIDEMGVSSPKKKTKQSKKKIVESDIIDRIEDDTIGNSKQNTNIKSTNIKKGNKIFINDDVDFDNFNEKTESTETDIGLDSLLPPTAPESQVSSPIKTNDKCDLLCFPSEFLQTHRETKIPNLLRAEYNSDLSLYSDIISGNNRHKLEGLMSIKLPKKYEYLLNIFQGLEIVLRLLERRQKPFFYPSLVKEQVENVTKKAFNLDNLQKLLWIAPQLISVRWCKLTKYELASRHSSADEKNFFDGYELEIIMNQGISNPIDRVSNLSINDRVNTLKLIILNLVLLQQEDHLKDNLSGEINVSTKLLDLTDWSSLFNIESCFDIPKAKLPLKERSDNKLFGSSESRLKSLSVTPNVRSLYKLKMVSSISNIEDYLDNKAQSNRRSLSVDEKKVDVDYDRDAKTPKKNNNKIIVTKNSKEDDDLSFSSKVSALKSETYTTPRRSFRSSALLSRSISPIVSTPKTQNQISQPKCPKPVAIHSKNRNLLTPSQRELLFTVKRREKIKEISKLINVEDDEYNIKLEQLKNELWTAQQISFIFLHSRKFIPTTQLPLLAKRLITYARNCPSVKQVENSIMSLSDKFPEMIKLCDSTVDKGIKLVKLKINDESVVEIIQKLTEEKNSVIRSREEFRLNTISSFKKD</sequence>
<dbReference type="PANTHER" id="PTHR28637:SF1">
    <property type="entry name" value="DNA REPLICATION FACTOR CDT1"/>
    <property type="match status" value="1"/>
</dbReference>
<proteinExistence type="predicted"/>
<dbReference type="SMART" id="SM01075">
    <property type="entry name" value="CDT1"/>
    <property type="match status" value="1"/>
</dbReference>
<dbReference type="AlphaFoldDB" id="A0AAV9XZ71"/>
<dbReference type="GO" id="GO:0070182">
    <property type="term" value="F:DNA polymerase binding"/>
    <property type="evidence" value="ECO:0007669"/>
    <property type="project" value="TreeGrafter"/>
</dbReference>
<dbReference type="GO" id="GO:0000076">
    <property type="term" value="P:DNA replication checkpoint signaling"/>
    <property type="evidence" value="ECO:0007669"/>
    <property type="project" value="TreeGrafter"/>
</dbReference>
<dbReference type="GO" id="GO:0000278">
    <property type="term" value="P:mitotic cell cycle"/>
    <property type="evidence" value="ECO:0007669"/>
    <property type="project" value="TreeGrafter"/>
</dbReference>
<dbReference type="GO" id="GO:0071163">
    <property type="term" value="P:DNA replication preinitiation complex assembly"/>
    <property type="evidence" value="ECO:0007669"/>
    <property type="project" value="InterPro"/>
</dbReference>
<dbReference type="GO" id="GO:0005634">
    <property type="term" value="C:nucleus"/>
    <property type="evidence" value="ECO:0007669"/>
    <property type="project" value="TreeGrafter"/>
</dbReference>
<comment type="caution">
    <text evidence="3">The sequence shown here is derived from an EMBL/GenBank/DDBJ whole genome shotgun (WGS) entry which is preliminary data.</text>
</comment>
<dbReference type="InterPro" id="IPR045173">
    <property type="entry name" value="Cdt1"/>
</dbReference>
<dbReference type="InterPro" id="IPR014939">
    <property type="entry name" value="CDT1_Gemini-bd-like"/>
</dbReference>
<feature type="region of interest" description="Disordered" evidence="1">
    <location>
        <begin position="142"/>
        <end position="162"/>
    </location>
</feature>
<evidence type="ECO:0000256" key="1">
    <source>
        <dbReference type="SAM" id="MobiDB-lite"/>
    </source>
</evidence>
<dbReference type="GO" id="GO:0003677">
    <property type="term" value="F:DNA binding"/>
    <property type="evidence" value="ECO:0007669"/>
    <property type="project" value="InterPro"/>
</dbReference>
<feature type="domain" description="CDT1 Geminin-binding" evidence="2">
    <location>
        <begin position="222"/>
        <end position="396"/>
    </location>
</feature>
<dbReference type="EMBL" id="JAWDEY010000011">
    <property type="protein sequence ID" value="KAK6589783.1"/>
    <property type="molecule type" value="Genomic_DNA"/>
</dbReference>
<gene>
    <name evidence="3" type="ORF">RS030_1175</name>
</gene>